<evidence type="ECO:0000256" key="1">
    <source>
        <dbReference type="SAM" id="MobiDB-lite"/>
    </source>
</evidence>
<feature type="compositionally biased region" description="Polar residues" evidence="1">
    <location>
        <begin position="49"/>
        <end position="62"/>
    </location>
</feature>
<keyword evidence="3" id="KW-1185">Reference proteome</keyword>
<dbReference type="RefSeq" id="XP_020044737.1">
    <property type="nucleotide sequence ID" value="XM_020194055.1"/>
</dbReference>
<evidence type="ECO:0000313" key="2">
    <source>
        <dbReference type="EMBL" id="ODV58430.1"/>
    </source>
</evidence>
<protein>
    <submittedName>
        <fullName evidence="2">Uncharacterized protein</fullName>
    </submittedName>
</protein>
<dbReference type="Proteomes" id="UP000095038">
    <property type="component" value="Unassembled WGS sequence"/>
</dbReference>
<evidence type="ECO:0000313" key="3">
    <source>
        <dbReference type="Proteomes" id="UP000095038"/>
    </source>
</evidence>
<proteinExistence type="predicted"/>
<sequence length="62" mass="7155">MDLYNINPLDSNHFPLFSKSLTLQSNEFTSLLPSTKKVNEQRKRRGSLPTLTNFPLFQSNDL</sequence>
<dbReference type="AlphaFoldDB" id="A0A1D2V9V6"/>
<dbReference type="InParanoid" id="A0A1D2V9V6"/>
<feature type="non-terminal residue" evidence="2">
    <location>
        <position position="62"/>
    </location>
</feature>
<reference evidence="3" key="1">
    <citation type="submission" date="2016-05" db="EMBL/GenBank/DDBJ databases">
        <title>Comparative genomics of biotechnologically important yeasts.</title>
        <authorList>
            <consortium name="DOE Joint Genome Institute"/>
            <person name="Riley R."/>
            <person name="Haridas S."/>
            <person name="Wolfe K.H."/>
            <person name="Lopes M.R."/>
            <person name="Hittinger C.T."/>
            <person name="Goker M."/>
            <person name="Salamov A."/>
            <person name="Wisecaver J."/>
            <person name="Long T.M."/>
            <person name="Aerts A.L."/>
            <person name="Barry K."/>
            <person name="Choi C."/>
            <person name="Clum A."/>
            <person name="Coughlan A.Y."/>
            <person name="Deshpande S."/>
            <person name="Douglass A.P."/>
            <person name="Hanson S.J."/>
            <person name="Klenk H.-P."/>
            <person name="Labutti K."/>
            <person name="Lapidus A."/>
            <person name="Lindquist E."/>
            <person name="Lipzen A."/>
            <person name="Meier-Kolthoff J.P."/>
            <person name="Ohm R.A."/>
            <person name="Otillar R.P."/>
            <person name="Pangilinan J."/>
            <person name="Peng Y."/>
            <person name="Rokas A."/>
            <person name="Rosa C.A."/>
            <person name="Scheuner C."/>
            <person name="Sibirny A.A."/>
            <person name="Slot J.C."/>
            <person name="Stielow J.B."/>
            <person name="Sun H."/>
            <person name="Kurtzman C.P."/>
            <person name="Blackwell M."/>
            <person name="Grigoriev I.V."/>
            <person name="Jeffries T.W."/>
        </authorList>
    </citation>
    <scope>NUCLEOTIDE SEQUENCE [LARGE SCALE GENOMIC DNA]</scope>
    <source>
        <strain evidence="3">DSM 1968</strain>
    </source>
</reference>
<dbReference type="EMBL" id="KV454492">
    <property type="protein sequence ID" value="ODV58430.1"/>
    <property type="molecule type" value="Genomic_DNA"/>
</dbReference>
<name>A0A1D2V9V6_9ASCO</name>
<organism evidence="2 3">
    <name type="scientific">Ascoidea rubescens DSM 1968</name>
    <dbReference type="NCBI Taxonomy" id="1344418"/>
    <lineage>
        <taxon>Eukaryota</taxon>
        <taxon>Fungi</taxon>
        <taxon>Dikarya</taxon>
        <taxon>Ascomycota</taxon>
        <taxon>Saccharomycotina</taxon>
        <taxon>Saccharomycetes</taxon>
        <taxon>Ascoideaceae</taxon>
        <taxon>Ascoidea</taxon>
    </lineage>
</organism>
<gene>
    <name evidence="2" type="ORF">ASCRUDRAFT_77905</name>
</gene>
<dbReference type="GeneID" id="30967691"/>
<accession>A0A1D2V9V6</accession>
<feature type="region of interest" description="Disordered" evidence="1">
    <location>
        <begin position="34"/>
        <end position="62"/>
    </location>
</feature>